<dbReference type="GeneID" id="68694407"/>
<feature type="compositionally biased region" description="Basic and acidic residues" evidence="5">
    <location>
        <begin position="347"/>
        <end position="394"/>
    </location>
</feature>
<evidence type="ECO:0000313" key="11">
    <source>
        <dbReference type="Proteomes" id="UP000296216"/>
    </source>
</evidence>
<evidence type="ECO:0000256" key="5">
    <source>
        <dbReference type="SAM" id="MobiDB-lite"/>
    </source>
</evidence>
<feature type="domain" description="Methyl-accepting transducer" evidence="7">
    <location>
        <begin position="469"/>
        <end position="705"/>
    </location>
</feature>
<dbReference type="GO" id="GO:0016020">
    <property type="term" value="C:membrane"/>
    <property type="evidence" value="ECO:0007669"/>
    <property type="project" value="InterPro"/>
</dbReference>
<dbReference type="CDD" id="cd06225">
    <property type="entry name" value="HAMP"/>
    <property type="match status" value="2"/>
</dbReference>
<evidence type="ECO:0000256" key="2">
    <source>
        <dbReference type="ARBA" id="ARBA00029447"/>
    </source>
</evidence>
<protein>
    <submittedName>
        <fullName evidence="10">Methyl-accepting chemotaxis protein</fullName>
    </submittedName>
    <submittedName>
        <fullName evidence="9">Transducer protein HtrII</fullName>
    </submittedName>
</protein>
<dbReference type="EMBL" id="CP038631">
    <property type="protein sequence ID" value="QCC45463.1"/>
    <property type="molecule type" value="Genomic_DNA"/>
</dbReference>
<feature type="transmembrane region" description="Helical" evidence="6">
    <location>
        <begin position="17"/>
        <end position="36"/>
    </location>
</feature>
<dbReference type="SUPFAM" id="SSF158472">
    <property type="entry name" value="HAMP domain-like"/>
    <property type="match status" value="1"/>
</dbReference>
<proteinExistence type="inferred from homology"/>
<dbReference type="PANTHER" id="PTHR32089">
    <property type="entry name" value="METHYL-ACCEPTING CHEMOTAXIS PROTEIN MCPB"/>
    <property type="match status" value="1"/>
</dbReference>
<gene>
    <name evidence="9" type="primary">htrII</name>
    <name evidence="9" type="synonym">htr2</name>
    <name evidence="10" type="ORF">APQ99_00237</name>
    <name evidence="9" type="ORF">HBSAL_09085</name>
</gene>
<evidence type="ECO:0000313" key="9">
    <source>
        <dbReference type="EMBL" id="QCC45463.1"/>
    </source>
</evidence>
<dbReference type="InterPro" id="IPR003660">
    <property type="entry name" value="HAMP_dom"/>
</dbReference>
<reference evidence="9" key="3">
    <citation type="journal article" name="MicrobiologyOpen">
        <title>Whole-genome comparison between the type strain of Halobacterium salinarum (DSM 3754(T)) and the laboratory strains R1 and NRC-1.</title>
        <authorList>
            <person name="Pfeiffer F."/>
            <person name="Losensky G."/>
            <person name="Marchfelder A."/>
            <person name="Habermann B."/>
            <person name="Dyall-Smith M."/>
        </authorList>
    </citation>
    <scope>NUCLEOTIDE SEQUENCE</scope>
    <source>
        <strain evidence="9">91-R6</strain>
    </source>
</reference>
<evidence type="ECO:0000259" key="8">
    <source>
        <dbReference type="PROSITE" id="PS50885"/>
    </source>
</evidence>
<reference evidence="10 12" key="2">
    <citation type="submission" date="2019-07" db="EMBL/GenBank/DDBJ databases">
        <title>Genomic Encyclopedia of Archaeal and Bacterial Type Strains, Phase II (KMG-II): from individual species to whole genera.</title>
        <authorList>
            <person name="Goeker M."/>
        </authorList>
    </citation>
    <scope>NUCLEOTIDE SEQUENCE [LARGE SCALE GENOMIC DNA]</scope>
    <source>
        <strain evidence="10 12">DSM 3754</strain>
    </source>
</reference>
<dbReference type="Pfam" id="PF00015">
    <property type="entry name" value="MCPsignal"/>
    <property type="match status" value="1"/>
</dbReference>
<evidence type="ECO:0000256" key="6">
    <source>
        <dbReference type="SAM" id="Phobius"/>
    </source>
</evidence>
<keyword evidence="1 3" id="KW-0807">Transducer</keyword>
<dbReference type="PANTHER" id="PTHR32089:SF112">
    <property type="entry name" value="LYSOZYME-LIKE PROTEIN-RELATED"/>
    <property type="match status" value="1"/>
</dbReference>
<dbReference type="EMBL" id="VRYN01000001">
    <property type="protein sequence ID" value="TYO81727.1"/>
    <property type="molecule type" value="Genomic_DNA"/>
</dbReference>
<feature type="coiled-coil region" evidence="4">
    <location>
        <begin position="610"/>
        <end position="637"/>
    </location>
</feature>
<evidence type="ECO:0000256" key="3">
    <source>
        <dbReference type="PROSITE-ProRule" id="PRU00284"/>
    </source>
</evidence>
<dbReference type="Proteomes" id="UP000296216">
    <property type="component" value="Chromosome"/>
</dbReference>
<comment type="similarity">
    <text evidence="2">Belongs to the methyl-accepting chemotaxis (MCP) protein family.</text>
</comment>
<dbReference type="Proteomes" id="UP000323075">
    <property type="component" value="Unassembled WGS sequence"/>
</dbReference>
<name>A0A4D6GUM0_HALS9</name>
<organism evidence="9 11">
    <name type="scientific">Halobacterium salinarum (strain ATCC 33171 / DSM 3754 / JCM 8978 / NBRC 102687 / NCIMB 764 / 91-R6)</name>
    <dbReference type="NCBI Taxonomy" id="2597657"/>
    <lineage>
        <taxon>Archaea</taxon>
        <taxon>Methanobacteriati</taxon>
        <taxon>Methanobacteriota</taxon>
        <taxon>Stenosarchaea group</taxon>
        <taxon>Halobacteria</taxon>
        <taxon>Halobacteriales</taxon>
        <taxon>Halobacteriaceae</taxon>
        <taxon>Halobacterium</taxon>
    </lineage>
</organism>
<keyword evidence="6" id="KW-0472">Membrane</keyword>
<dbReference type="PROSITE" id="PS50885">
    <property type="entry name" value="HAMP"/>
    <property type="match status" value="2"/>
</dbReference>
<dbReference type="CDD" id="cd18774">
    <property type="entry name" value="PDC2_HK_sensor"/>
    <property type="match status" value="1"/>
</dbReference>
<dbReference type="Gene3D" id="6.10.250.1910">
    <property type="match status" value="1"/>
</dbReference>
<evidence type="ECO:0000259" key="7">
    <source>
        <dbReference type="PROSITE" id="PS50111"/>
    </source>
</evidence>
<keyword evidence="6" id="KW-1133">Transmembrane helix</keyword>
<dbReference type="Gene3D" id="1.10.287.950">
    <property type="entry name" value="Methyl-accepting chemotaxis protein"/>
    <property type="match status" value="1"/>
</dbReference>
<keyword evidence="6" id="KW-0812">Transmembrane</keyword>
<dbReference type="SUPFAM" id="SSF58104">
    <property type="entry name" value="Methyl-accepting chemotaxis protein (MCP) signaling domain"/>
    <property type="match status" value="2"/>
</dbReference>
<feature type="domain" description="HAMP" evidence="8">
    <location>
        <begin position="303"/>
        <end position="355"/>
    </location>
</feature>
<dbReference type="CDD" id="cd11386">
    <property type="entry name" value="MCP_signal"/>
    <property type="match status" value="1"/>
</dbReference>
<sequence>MGSGLVARIRGSYGTKLTLALVVVVVLSVGVGTFVYQQTTTQLETDVRADLTGSADARADHLDAWLSNARGQTQLASRHPVLASGNDTAITRYLEGLAASDERPDGVVAAHVYNTSTTTIEASSADAFTGVNPREQGAPFATDPPSFATTSDVVVAAPFTVPAADFPVLSVLSPIPGTTDKALIYMVNVNTLTDDFGQNVAGSTTTVVSADGTYVSHPDQDRVLTGHDGPSRLLNQSRTQPAYIDANGTVTAAAPVDGAPWSVLVRAPHDRAFALGDFVASSLVGLVLITIVSLSLIGVTVGSTTVTALRQFSRRADEMAAGDLDTDIDTSRNDEFGTLAESFRSMRDSLSESLTDAERATARAEDAREDAEQQRADAEAAREDAEAARKDAQETARALESAAADYEEALTAVADGDLTRRVDASRDHDAMARIGHALNDMLDDIETSVAAATAFSDHVSDAAQRVEADAGDAIDAGTDVSTAVDEISDGATEQTDRLHEVAGEVDDLSASAEEVAETVASLADTAGQAASAVDDGRQATEDAVETMDDVADDAEAAADAMDALDSEMADIGEIVDVIADIADQTNMLALNASIEAARTGADGDGFAVVADEVKTLAEESRDAAEDIESRLLALQGQVSDVADEMRATSDTVSDGRATVGDAATALDDVVSFVADTDTAAGEIRAATDRQAHAASRVASAVDEVAGISQETAAQATAVADSAATQTDTLSSVDDAAADLADRAAALDDLLAEFDAHDDTEPEDY</sequence>
<dbReference type="AlphaFoldDB" id="A0A4D6GUM0"/>
<evidence type="ECO:0000313" key="10">
    <source>
        <dbReference type="EMBL" id="TYO81727.1"/>
    </source>
</evidence>
<feature type="domain" description="HAMP" evidence="8">
    <location>
        <begin position="397"/>
        <end position="450"/>
    </location>
</feature>
<dbReference type="Pfam" id="PF00672">
    <property type="entry name" value="HAMP"/>
    <property type="match status" value="2"/>
</dbReference>
<dbReference type="InterPro" id="IPR004089">
    <property type="entry name" value="MCPsignal_dom"/>
</dbReference>
<keyword evidence="4" id="KW-0175">Coiled coil</keyword>
<dbReference type="SMR" id="A0A4D6GUM0"/>
<reference evidence="9 11" key="1">
    <citation type="journal article" date="2019" name="Microbiol. Resour. Announc.">
        <title>The Genome Sequence of the Halobacterium salinarum Type Strain Is Closely Related to That of Laboratory Strains NRC-1 and R1.</title>
        <authorList>
            <person name="Pfeiffer F."/>
            <person name="Marchfelder A."/>
            <person name="Habermann B."/>
            <person name="Dyall-Smith M.L."/>
        </authorList>
    </citation>
    <scope>NUCLEOTIDE SEQUENCE [LARGE SCALE GENOMIC DNA]</scope>
    <source>
        <strain evidence="9">91-R6</strain>
        <strain evidence="11">ATCC 33171 / DSM 3754 / JCM 8978 / NBRC 102687 / NCIMB 764 / 91-R6</strain>
    </source>
</reference>
<dbReference type="SMART" id="SM00283">
    <property type="entry name" value="MA"/>
    <property type="match status" value="1"/>
</dbReference>
<dbReference type="RefSeq" id="WP_010903287.1">
    <property type="nucleotide sequence ID" value="NZ_VRYN01000001.1"/>
</dbReference>
<evidence type="ECO:0000313" key="12">
    <source>
        <dbReference type="Proteomes" id="UP000323075"/>
    </source>
</evidence>
<accession>A0A4D6GUM0</accession>
<feature type="region of interest" description="Disordered" evidence="5">
    <location>
        <begin position="347"/>
        <end position="401"/>
    </location>
</feature>
<evidence type="ECO:0000256" key="1">
    <source>
        <dbReference type="ARBA" id="ARBA00023224"/>
    </source>
</evidence>
<dbReference type="PROSITE" id="PS50111">
    <property type="entry name" value="CHEMOTAXIS_TRANSDUC_2"/>
    <property type="match status" value="1"/>
</dbReference>
<dbReference type="SMART" id="SM00304">
    <property type="entry name" value="HAMP"/>
    <property type="match status" value="2"/>
</dbReference>
<evidence type="ECO:0000256" key="4">
    <source>
        <dbReference type="SAM" id="Coils"/>
    </source>
</evidence>
<dbReference type="GO" id="GO:0007165">
    <property type="term" value="P:signal transduction"/>
    <property type="evidence" value="ECO:0007669"/>
    <property type="project" value="UniProtKB-KW"/>
</dbReference>